<evidence type="ECO:0000256" key="7">
    <source>
        <dbReference type="RuleBase" id="RU363032"/>
    </source>
</evidence>
<feature type="transmembrane region" description="Helical" evidence="7">
    <location>
        <begin position="105"/>
        <end position="124"/>
    </location>
</feature>
<evidence type="ECO:0000256" key="4">
    <source>
        <dbReference type="ARBA" id="ARBA00022692"/>
    </source>
</evidence>
<protein>
    <submittedName>
        <fullName evidence="9">ABC transporter permease</fullName>
    </submittedName>
</protein>
<feature type="transmembrane region" description="Helical" evidence="7">
    <location>
        <begin position="12"/>
        <end position="32"/>
    </location>
</feature>
<feature type="transmembrane region" description="Helical" evidence="7">
    <location>
        <begin position="173"/>
        <end position="199"/>
    </location>
</feature>
<evidence type="ECO:0000256" key="6">
    <source>
        <dbReference type="ARBA" id="ARBA00023136"/>
    </source>
</evidence>
<dbReference type="PANTHER" id="PTHR30151">
    <property type="entry name" value="ALKANE SULFONATE ABC TRANSPORTER-RELATED, MEMBRANE SUBUNIT"/>
    <property type="match status" value="1"/>
</dbReference>
<dbReference type="PROSITE" id="PS50928">
    <property type="entry name" value="ABC_TM1"/>
    <property type="match status" value="1"/>
</dbReference>
<keyword evidence="6 7" id="KW-0472">Membrane</keyword>
<feature type="domain" description="ABC transmembrane type-1" evidence="8">
    <location>
        <begin position="64"/>
        <end position="248"/>
    </location>
</feature>
<evidence type="ECO:0000259" key="8">
    <source>
        <dbReference type="PROSITE" id="PS50928"/>
    </source>
</evidence>
<reference evidence="9 10" key="1">
    <citation type="journal article" date="2019" name="Int. J. Syst. Evol. Microbiol.">
        <title>The Global Catalogue of Microorganisms (GCM) 10K type strain sequencing project: providing services to taxonomists for standard genome sequencing and annotation.</title>
        <authorList>
            <consortium name="The Broad Institute Genomics Platform"/>
            <consortium name="The Broad Institute Genome Sequencing Center for Infectious Disease"/>
            <person name="Wu L."/>
            <person name="Ma J."/>
        </authorList>
    </citation>
    <scope>NUCLEOTIDE SEQUENCE [LARGE SCALE GENOMIC DNA]</scope>
    <source>
        <strain evidence="9 10">JCM 15749</strain>
    </source>
</reference>
<comment type="similarity">
    <text evidence="7">Belongs to the binding-protein-dependent transport system permease family.</text>
</comment>
<dbReference type="CDD" id="cd06261">
    <property type="entry name" value="TM_PBP2"/>
    <property type="match status" value="1"/>
</dbReference>
<comment type="subcellular location">
    <subcellularLocation>
        <location evidence="1 7">Cell membrane</location>
        <topology evidence="1 7">Multi-pass membrane protein</topology>
    </subcellularLocation>
</comment>
<evidence type="ECO:0000256" key="5">
    <source>
        <dbReference type="ARBA" id="ARBA00022989"/>
    </source>
</evidence>
<gene>
    <name evidence="9" type="ORF">GCM10009821_02550</name>
</gene>
<organism evidence="9 10">
    <name type="scientific">Aeromicrobium halocynthiae</name>
    <dbReference type="NCBI Taxonomy" id="560557"/>
    <lineage>
        <taxon>Bacteria</taxon>
        <taxon>Bacillati</taxon>
        <taxon>Actinomycetota</taxon>
        <taxon>Actinomycetes</taxon>
        <taxon>Propionibacteriales</taxon>
        <taxon>Nocardioidaceae</taxon>
        <taxon>Aeromicrobium</taxon>
    </lineage>
</organism>
<comment type="caution">
    <text evidence="9">The sequence shown here is derived from an EMBL/GenBank/DDBJ whole genome shotgun (WGS) entry which is preliminary data.</text>
</comment>
<sequence length="262" mass="27876">MTTPALKASTGRGRALVAVAGALTALTAWYLLSQGSENVYFPALSAILEETVEYWQTAQGVRNLTASLKTLSAGLLIGVASGVGVGLLIGQLPILEQAVSPALEFARAIPATALIPFAMMLFGVGDNMKIFLIALGSLWPVLLNTADGARRIDPTLEDSARAFRITGFQRQVFIVLPAVLPRVLVGIRIAIPLGLILMVTSEMVGAQQGLGFVITQAQATFQLVTMWSGIVVLGLLGFTLTLAYSLLERALLRWSDPRKEDA</sequence>
<evidence type="ECO:0000256" key="2">
    <source>
        <dbReference type="ARBA" id="ARBA00022448"/>
    </source>
</evidence>
<dbReference type="Gene3D" id="1.10.3720.10">
    <property type="entry name" value="MetI-like"/>
    <property type="match status" value="1"/>
</dbReference>
<keyword evidence="5 7" id="KW-1133">Transmembrane helix</keyword>
<feature type="transmembrane region" description="Helical" evidence="7">
    <location>
        <begin position="71"/>
        <end position="93"/>
    </location>
</feature>
<dbReference type="RefSeq" id="WP_344323350.1">
    <property type="nucleotide sequence ID" value="NZ_BAAAPY010000001.1"/>
</dbReference>
<dbReference type="Proteomes" id="UP001501480">
    <property type="component" value="Unassembled WGS sequence"/>
</dbReference>
<keyword evidence="10" id="KW-1185">Reference proteome</keyword>
<keyword evidence="2 7" id="KW-0813">Transport</keyword>
<evidence type="ECO:0000256" key="3">
    <source>
        <dbReference type="ARBA" id="ARBA00022475"/>
    </source>
</evidence>
<keyword evidence="3" id="KW-1003">Cell membrane</keyword>
<dbReference type="PANTHER" id="PTHR30151:SF25">
    <property type="entry name" value="TAURINE TRANSPORT SYSTEM PERMEASE PROTEIN TAUC"/>
    <property type="match status" value="1"/>
</dbReference>
<dbReference type="Pfam" id="PF00528">
    <property type="entry name" value="BPD_transp_1"/>
    <property type="match status" value="1"/>
</dbReference>
<accession>A0ABN2VQJ1</accession>
<evidence type="ECO:0000256" key="1">
    <source>
        <dbReference type="ARBA" id="ARBA00004651"/>
    </source>
</evidence>
<proteinExistence type="inferred from homology"/>
<name>A0ABN2VQJ1_9ACTN</name>
<dbReference type="SUPFAM" id="SSF161098">
    <property type="entry name" value="MetI-like"/>
    <property type="match status" value="1"/>
</dbReference>
<keyword evidence="4 7" id="KW-0812">Transmembrane</keyword>
<dbReference type="EMBL" id="BAAAPY010000001">
    <property type="protein sequence ID" value="GAA2069529.1"/>
    <property type="molecule type" value="Genomic_DNA"/>
</dbReference>
<evidence type="ECO:0000313" key="9">
    <source>
        <dbReference type="EMBL" id="GAA2069529.1"/>
    </source>
</evidence>
<evidence type="ECO:0000313" key="10">
    <source>
        <dbReference type="Proteomes" id="UP001501480"/>
    </source>
</evidence>
<dbReference type="InterPro" id="IPR000515">
    <property type="entry name" value="MetI-like"/>
</dbReference>
<dbReference type="InterPro" id="IPR035906">
    <property type="entry name" value="MetI-like_sf"/>
</dbReference>
<feature type="transmembrane region" description="Helical" evidence="7">
    <location>
        <begin position="219"/>
        <end position="247"/>
    </location>
</feature>